<protein>
    <submittedName>
        <fullName evidence="2">Uncharacterized protein</fullName>
    </submittedName>
</protein>
<name>A0A1B6JYJ8_9HEMI</name>
<dbReference type="AlphaFoldDB" id="A0A1B6JYJ8"/>
<feature type="region of interest" description="Disordered" evidence="1">
    <location>
        <begin position="75"/>
        <end position="102"/>
    </location>
</feature>
<gene>
    <name evidence="2" type="ORF">g.57331</name>
</gene>
<evidence type="ECO:0000313" key="2">
    <source>
        <dbReference type="EMBL" id="JAT04285.1"/>
    </source>
</evidence>
<feature type="non-terminal residue" evidence="2">
    <location>
        <position position="136"/>
    </location>
</feature>
<evidence type="ECO:0000256" key="1">
    <source>
        <dbReference type="SAM" id="MobiDB-lite"/>
    </source>
</evidence>
<sequence>VGACAERRDAVQLRDEEEQELDLEVVAVLHVLVEHEAQQVLERDQVEALEEVVAPGLEAGVVYGEQQLEREVRDLPERADREEHRAHHRLRQRGHHQEREEGVERLVYERKEEAQELDGELGVLVGLRHEGDRGGN</sequence>
<feature type="non-terminal residue" evidence="2">
    <location>
        <position position="1"/>
    </location>
</feature>
<reference evidence="2" key="1">
    <citation type="submission" date="2015-11" db="EMBL/GenBank/DDBJ databases">
        <title>De novo transcriptome assembly of four potential Pierce s Disease insect vectors from Arizona vineyards.</title>
        <authorList>
            <person name="Tassone E.E."/>
        </authorList>
    </citation>
    <scope>NUCLEOTIDE SEQUENCE</scope>
</reference>
<accession>A0A1B6JYJ8</accession>
<organism evidence="2">
    <name type="scientific">Homalodisca liturata</name>
    <dbReference type="NCBI Taxonomy" id="320908"/>
    <lineage>
        <taxon>Eukaryota</taxon>
        <taxon>Metazoa</taxon>
        <taxon>Ecdysozoa</taxon>
        <taxon>Arthropoda</taxon>
        <taxon>Hexapoda</taxon>
        <taxon>Insecta</taxon>
        <taxon>Pterygota</taxon>
        <taxon>Neoptera</taxon>
        <taxon>Paraneoptera</taxon>
        <taxon>Hemiptera</taxon>
        <taxon>Auchenorrhyncha</taxon>
        <taxon>Membracoidea</taxon>
        <taxon>Cicadellidae</taxon>
        <taxon>Cicadellinae</taxon>
        <taxon>Proconiini</taxon>
        <taxon>Homalodisca</taxon>
    </lineage>
</organism>
<proteinExistence type="predicted"/>
<dbReference type="EMBL" id="GECU01003422">
    <property type="protein sequence ID" value="JAT04285.1"/>
    <property type="molecule type" value="Transcribed_RNA"/>
</dbReference>
<feature type="compositionally biased region" description="Basic and acidic residues" evidence="1">
    <location>
        <begin position="75"/>
        <end position="85"/>
    </location>
</feature>